<protein>
    <recommendedName>
        <fullName evidence="4">RRM domain-containing protein</fullName>
    </recommendedName>
</protein>
<gene>
    <name evidence="2" type="ORF">Hamer_G016791</name>
</gene>
<accession>A0A8J5KE54</accession>
<feature type="compositionally biased region" description="Basic and acidic residues" evidence="1">
    <location>
        <begin position="463"/>
        <end position="477"/>
    </location>
</feature>
<comment type="caution">
    <text evidence="2">The sequence shown here is derived from an EMBL/GenBank/DDBJ whole genome shotgun (WGS) entry which is preliminary data.</text>
</comment>
<evidence type="ECO:0000313" key="2">
    <source>
        <dbReference type="EMBL" id="KAG7168159.1"/>
    </source>
</evidence>
<dbReference type="Proteomes" id="UP000747542">
    <property type="component" value="Unassembled WGS sequence"/>
</dbReference>
<keyword evidence="3" id="KW-1185">Reference proteome</keyword>
<feature type="region of interest" description="Disordered" evidence="1">
    <location>
        <begin position="1268"/>
        <end position="1321"/>
    </location>
</feature>
<dbReference type="OrthoDB" id="10683678at2759"/>
<reference evidence="2" key="1">
    <citation type="journal article" date="2021" name="Sci. Adv.">
        <title>The American lobster genome reveals insights on longevity, neural, and immune adaptations.</title>
        <authorList>
            <person name="Polinski J.M."/>
            <person name="Zimin A.V."/>
            <person name="Clark K.F."/>
            <person name="Kohn A.B."/>
            <person name="Sadowski N."/>
            <person name="Timp W."/>
            <person name="Ptitsyn A."/>
            <person name="Khanna P."/>
            <person name="Romanova D.Y."/>
            <person name="Williams P."/>
            <person name="Greenwood S.J."/>
            <person name="Moroz L.L."/>
            <person name="Walt D.R."/>
            <person name="Bodnar A.G."/>
        </authorList>
    </citation>
    <scope>NUCLEOTIDE SEQUENCE</scope>
    <source>
        <strain evidence="2">GMGI-L3</strain>
    </source>
</reference>
<name>A0A8J5KE54_HOMAM</name>
<feature type="region of interest" description="Disordered" evidence="1">
    <location>
        <begin position="1225"/>
        <end position="1247"/>
    </location>
</feature>
<organism evidence="2 3">
    <name type="scientific">Homarus americanus</name>
    <name type="common">American lobster</name>
    <dbReference type="NCBI Taxonomy" id="6706"/>
    <lineage>
        <taxon>Eukaryota</taxon>
        <taxon>Metazoa</taxon>
        <taxon>Ecdysozoa</taxon>
        <taxon>Arthropoda</taxon>
        <taxon>Crustacea</taxon>
        <taxon>Multicrustacea</taxon>
        <taxon>Malacostraca</taxon>
        <taxon>Eumalacostraca</taxon>
        <taxon>Eucarida</taxon>
        <taxon>Decapoda</taxon>
        <taxon>Pleocyemata</taxon>
        <taxon>Astacidea</taxon>
        <taxon>Nephropoidea</taxon>
        <taxon>Nephropidae</taxon>
        <taxon>Homarus</taxon>
    </lineage>
</organism>
<proteinExistence type="predicted"/>
<evidence type="ECO:0000313" key="3">
    <source>
        <dbReference type="Proteomes" id="UP000747542"/>
    </source>
</evidence>
<dbReference type="EMBL" id="JAHLQT010020459">
    <property type="protein sequence ID" value="KAG7168159.1"/>
    <property type="molecule type" value="Genomic_DNA"/>
</dbReference>
<evidence type="ECO:0000256" key="1">
    <source>
        <dbReference type="SAM" id="MobiDB-lite"/>
    </source>
</evidence>
<feature type="region of interest" description="Disordered" evidence="1">
    <location>
        <begin position="1388"/>
        <end position="1409"/>
    </location>
</feature>
<feature type="region of interest" description="Disordered" evidence="1">
    <location>
        <begin position="452"/>
        <end position="477"/>
    </location>
</feature>
<feature type="compositionally biased region" description="Polar residues" evidence="1">
    <location>
        <begin position="1232"/>
        <end position="1243"/>
    </location>
</feature>
<feature type="compositionally biased region" description="Polar residues" evidence="1">
    <location>
        <begin position="1289"/>
        <end position="1313"/>
    </location>
</feature>
<evidence type="ECO:0008006" key="4">
    <source>
        <dbReference type="Google" id="ProtNLM"/>
    </source>
</evidence>
<dbReference type="CDD" id="cd00590">
    <property type="entry name" value="RRM_SF"/>
    <property type="match status" value="1"/>
</dbReference>
<feature type="compositionally biased region" description="Polar residues" evidence="1">
    <location>
        <begin position="102"/>
        <end position="112"/>
    </location>
</feature>
<feature type="region of interest" description="Disordered" evidence="1">
    <location>
        <begin position="79"/>
        <end position="112"/>
    </location>
</feature>
<sequence>MQELTENEMCDGALPGDDTQECLAMKLGNEASSNTSIFSTEPKVNSKDTDRLLHYQVVLEEETADTILMKDWLIIESSSSEDDEPVNDGPVLQESFPKTAAPSRTPSTGLVQVSPTSATNEAIKTEKSNFPAQSNALELSVNSSSLSAFDETENIRIPASSVASPVTTKSNDTECNDLEAETDDSSSCPIVASKETNDNVSGAVVKAQEVDVTLKPDTIVSKPRNTVPNKMLSPTESVIDISTTDEDVIIVSDDEDNDVIFVESQTDNRVRVVDEMKSRFPAYKRLYLRNLPPPDVLPDDLVSELLSACGTSLLWQRSQDDKRSGYGVCYMETTEAAVQVVHVLHDSIINKHRIQVLPDSHTCPSHSSDCADVPISSNLHDSSSGYDMSLNSVSIKTVTDICKSRNIDFTPPVYLSQPSETTSMCEEHHTQQQSHGSADITCLTSAKEDLSQERETSQNMVREISHHSNKTETRKSSMENINPMELAVHQSPTENLSVQRTPSTIGQKSQHTTPVIEETLSATSLEQHSPLKFVLIKNSEGKFSMKEAKEITNAGRRIEGTISSKQQTADDTSTVQEIPTLKMKKQQSQDGKFTIKSKKKEKVEKMHSKKYAAKHIPSVKVKIKPSQHKKLTQIVPLCRQKFSFKHTQHCIPTTKAAPADSTASEVAFQESPSVKTAIQESHVDNSTPPPKTNAGVTQLLPQTKTPQPIDIPVTQTSSVLVPLSHALLTKDSRSHVLPSKGSTNNTTPVKAPATNELQFKASGVNKSPINFLDNHLDQTHVQNISQSMVPVHSTSSITVSKVPRHQELSTDHQQDVPFTETRIQENITTEDMDDDNECDAPSNRKQVIFVENKSRHRQKDIFEDSSESYPPSFTANIDIVNTETTNKDTSKQQKVTELVLSKPSTSLEVTSFRVVGNTVMTSGLDESVAKTVPENLGSCCESRNKQLELQENTSVVKRSRVNSGGDYASVLVYPSPDSTVSDGVISGGGKHMRLWTPSPSKHIYSESVKVEGQSGQIKDGDECDKKPFVIEVMEFLVRKVIHVLGNLGSIVEGLFIKLTIDITNGKDPLAVFLDTDNIILLELVIQTFSSEIQKNVFPPEIMLLVQKAHEMTKQLLKLVCEKKQNKYLGLDIDTVARASVGKSAEDTLTFIRQMLKYEGHMEIKDTDIKNIFMAVTAKHCELALKCMASNSSEHNHLGELSGDGVLSSELHPPKNLKLICTPEKTQKETCKETSNPVDNSTPRETLGGETNAALATLLSMLPCAKKDDEPRKAVDLSQPLSLKKGRDPNLNQSNNRDIDASTHTGQKRFSSIPGQYGGIPELRRNNPAIEETRQNRYNLSDDLDHFQNPPTVEHTRMPLSASNSDNWSFGKFIQTNAEFTRDILSSTSTEKRVQRSPLHKQVLERNRNSEKVSSNIDDFLSHMRKCTEKDQNWKMWPPAERSFILPVPHETMVRGKQISVKERDHRYQKMAVNHGDSEPGTSGVFQSVSTRVAEQTGEGGVKKNANRSWSTPNNIVHSNHSFLDHACSSRCKHSEYYDNHEQPENLLCHKNNLNSTHISHRQNLKNGKNLPMDRYLHQDHNINNESNSTSEKLPTCKSGASVFSKAQQPIAGGSRGCDLQDLELEDLAALMLNFDALSAKEKHMLMKLLDDLKRRSPETHSILCKMIIK</sequence>